<proteinExistence type="predicted"/>
<reference evidence="1" key="1">
    <citation type="submission" date="2021-06" db="EMBL/GenBank/DDBJ databases">
        <authorList>
            <person name="Kallberg Y."/>
            <person name="Tangrot J."/>
            <person name="Rosling A."/>
        </authorList>
    </citation>
    <scope>NUCLEOTIDE SEQUENCE</scope>
    <source>
        <strain evidence="1">IL203A</strain>
    </source>
</reference>
<dbReference type="EMBL" id="CAJVPU010005367">
    <property type="protein sequence ID" value="CAG8546694.1"/>
    <property type="molecule type" value="Genomic_DNA"/>
</dbReference>
<gene>
    <name evidence="1" type="ORF">DHETER_LOCUS5039</name>
</gene>
<protein>
    <submittedName>
        <fullName evidence="1">16637_t:CDS:1</fullName>
    </submittedName>
</protein>
<comment type="caution">
    <text evidence="1">The sequence shown here is derived from an EMBL/GenBank/DDBJ whole genome shotgun (WGS) entry which is preliminary data.</text>
</comment>
<evidence type="ECO:0000313" key="2">
    <source>
        <dbReference type="Proteomes" id="UP000789702"/>
    </source>
</evidence>
<name>A0ACA9LSL2_9GLOM</name>
<accession>A0ACA9LSL2</accession>
<organism evidence="1 2">
    <name type="scientific">Dentiscutata heterogama</name>
    <dbReference type="NCBI Taxonomy" id="1316150"/>
    <lineage>
        <taxon>Eukaryota</taxon>
        <taxon>Fungi</taxon>
        <taxon>Fungi incertae sedis</taxon>
        <taxon>Mucoromycota</taxon>
        <taxon>Glomeromycotina</taxon>
        <taxon>Glomeromycetes</taxon>
        <taxon>Diversisporales</taxon>
        <taxon>Gigasporaceae</taxon>
        <taxon>Dentiscutata</taxon>
    </lineage>
</organism>
<evidence type="ECO:0000313" key="1">
    <source>
        <dbReference type="EMBL" id="CAG8546694.1"/>
    </source>
</evidence>
<sequence length="438" mass="51547">MKFVLNDFSNRSYNFLNMVKVLSIHIECRLLPQHLGDTAIIDANFEREMLADSYYSLRVLPKGAFFKLFTSAEDYVKDYEMRYGSTDIKTDDDDWQNDEINDWHRLRECFDGKKTGTIVVLKSVRDLSIISEMKYNSRRFKETHVSQTSTKTFESEESLFPIFGITQDPKTFVYFIVMPYARKGNLRDNLQQISKLNWKARLEYLLTIINGIIRIHRSDLFHGNLHSGNILFYDDNKLLISDLGLSQVEMNIIAWLYYYYFYDEIKSINEGEFLKAILQFLNADELLKYKTETMSISIHHPEAYHTSRLISFSGLNDIFDAEYGFCPDCNQRNTFDNWCEPCNADRFRQNFSKWTSGNNYIDKFLHDSQLTFNWEERHEPSVYDDDGSCKGRIVAMKRLYNSSTIDNEFLKEAESTVIRQSFEIFTLSKAEKLTLSKN</sequence>
<keyword evidence="2" id="KW-1185">Reference proteome</keyword>
<dbReference type="Proteomes" id="UP000789702">
    <property type="component" value="Unassembled WGS sequence"/>
</dbReference>